<dbReference type="EMBL" id="BKCJ010581401">
    <property type="protein sequence ID" value="GFB23306.1"/>
    <property type="molecule type" value="Genomic_DNA"/>
</dbReference>
<evidence type="ECO:0000256" key="1">
    <source>
        <dbReference type="SAM" id="MobiDB-lite"/>
    </source>
</evidence>
<reference evidence="2" key="1">
    <citation type="journal article" date="2019" name="Sci. Rep.">
        <title>Draft genome of Tanacetum cinerariifolium, the natural source of mosquito coil.</title>
        <authorList>
            <person name="Yamashiro T."/>
            <person name="Shiraishi A."/>
            <person name="Satake H."/>
            <person name="Nakayama K."/>
        </authorList>
    </citation>
    <scope>NUCLEOTIDE SEQUENCE</scope>
</reference>
<evidence type="ECO:0008006" key="3">
    <source>
        <dbReference type="Google" id="ProtNLM"/>
    </source>
</evidence>
<name>A0A699L4U3_TANCI</name>
<organism evidence="2">
    <name type="scientific">Tanacetum cinerariifolium</name>
    <name type="common">Dalmatian daisy</name>
    <name type="synonym">Chrysanthemum cinerariifolium</name>
    <dbReference type="NCBI Taxonomy" id="118510"/>
    <lineage>
        <taxon>Eukaryota</taxon>
        <taxon>Viridiplantae</taxon>
        <taxon>Streptophyta</taxon>
        <taxon>Embryophyta</taxon>
        <taxon>Tracheophyta</taxon>
        <taxon>Spermatophyta</taxon>
        <taxon>Magnoliopsida</taxon>
        <taxon>eudicotyledons</taxon>
        <taxon>Gunneridae</taxon>
        <taxon>Pentapetalae</taxon>
        <taxon>asterids</taxon>
        <taxon>campanulids</taxon>
        <taxon>Asterales</taxon>
        <taxon>Asteraceae</taxon>
        <taxon>Asteroideae</taxon>
        <taxon>Anthemideae</taxon>
        <taxon>Anthemidinae</taxon>
        <taxon>Tanacetum</taxon>
    </lineage>
</organism>
<feature type="compositionally biased region" description="Polar residues" evidence="1">
    <location>
        <begin position="52"/>
        <end position="68"/>
    </location>
</feature>
<evidence type="ECO:0000313" key="2">
    <source>
        <dbReference type="EMBL" id="GFB23306.1"/>
    </source>
</evidence>
<proteinExistence type="predicted"/>
<gene>
    <name evidence="2" type="ORF">Tci_695277</name>
</gene>
<feature type="compositionally biased region" description="Low complexity" evidence="1">
    <location>
        <begin position="83"/>
        <end position="100"/>
    </location>
</feature>
<protein>
    <recommendedName>
        <fullName evidence="3">Pentatricopeptide repeat-containing protein</fullName>
    </recommendedName>
</protein>
<comment type="caution">
    <text evidence="2">The sequence shown here is derived from an EMBL/GenBank/DDBJ whole genome shotgun (WGS) entry which is preliminary data.</text>
</comment>
<feature type="region of interest" description="Disordered" evidence="1">
    <location>
        <begin position="32"/>
        <end position="112"/>
    </location>
</feature>
<feature type="compositionally biased region" description="Basic and acidic residues" evidence="1">
    <location>
        <begin position="32"/>
        <end position="51"/>
    </location>
</feature>
<sequence>MLLTRLFKHVMSVFPELAIDHYISHDRVMHPLVPHYERKTRSDHDKKRPRESNASFSSTILNHSSSSCPLDDTIGENDDESSHSNSSFPSQNVSSSSNVVLRVRQNPPHESHKLNTYLFETINLQTQQ</sequence>
<accession>A0A699L4U3</accession>
<dbReference type="AlphaFoldDB" id="A0A699L4U3"/>